<keyword evidence="4" id="KW-1185">Reference proteome</keyword>
<feature type="domain" description="Ig-like" evidence="2">
    <location>
        <begin position="284"/>
        <end position="372"/>
    </location>
</feature>
<sequence length="496" mass="54620">QAHPLPLPSTYQRAPLSRLRILCLCVLCISLTMGLPMLQLSLVVLLLPALISAYRVTGLVGENVLLPCPILDSKNPSNICWGRGSCSALGCNNPITKAEANKVTWSKSERYQVKGNLGEGDASMEVNDVTLDDSGTYCCRVKTAELDLKREIHVEIQHPSKDNLVRGPVDSILSLPCKYSTKEGKSPMCWGRGNCGLTGCPNKILSTDGDKVTFSESDRYELRESIIGGDVSLTINGVFKEDEGTYCCRVEIPGPFNDLKKDVQLEVEDVNLVRGSLGDKLTLPCSYATDAGTRSVCWGRGHCGILSCRNDVLKTNGDEVTWRDGERYQLKENIMKGNVSLTINGVNENDGGVYCCRVRVPGAFNDIKKEVRLEIHNTDHVKGLAGATVKLPCSYNVSEGTTKMCWGKGNCPRYRCTDALVWTDGEEITWRESGRYRMMENLQHGDVSLSIIGVSKEDEGTYCCRVETPGLFNDKIKEIRLEVQDNGMQSATKVKV</sequence>
<keyword evidence="1" id="KW-0472">Membrane</keyword>
<dbReference type="InterPro" id="IPR013783">
    <property type="entry name" value="Ig-like_fold"/>
</dbReference>
<proteinExistence type="predicted"/>
<dbReference type="SMART" id="SM00406">
    <property type="entry name" value="IGv"/>
    <property type="match status" value="3"/>
</dbReference>
<dbReference type="Pfam" id="PF07686">
    <property type="entry name" value="V-set"/>
    <property type="match status" value="4"/>
</dbReference>
<feature type="domain" description="Ig-like" evidence="2">
    <location>
        <begin position="170"/>
        <end position="264"/>
    </location>
</feature>
<organism evidence="3 4">
    <name type="scientific">Staurois parvus</name>
    <dbReference type="NCBI Taxonomy" id="386267"/>
    <lineage>
        <taxon>Eukaryota</taxon>
        <taxon>Metazoa</taxon>
        <taxon>Chordata</taxon>
        <taxon>Craniata</taxon>
        <taxon>Vertebrata</taxon>
        <taxon>Euteleostomi</taxon>
        <taxon>Amphibia</taxon>
        <taxon>Batrachia</taxon>
        <taxon>Anura</taxon>
        <taxon>Neobatrachia</taxon>
        <taxon>Ranoidea</taxon>
        <taxon>Ranidae</taxon>
        <taxon>Staurois</taxon>
    </lineage>
</organism>
<dbReference type="InterPro" id="IPR007110">
    <property type="entry name" value="Ig-like_dom"/>
</dbReference>
<name>A0ABN9ABC9_9NEOB</name>
<dbReference type="SUPFAM" id="SSF48726">
    <property type="entry name" value="Immunoglobulin"/>
    <property type="match status" value="4"/>
</dbReference>
<protein>
    <recommendedName>
        <fullName evidence="2">Ig-like domain-containing protein</fullName>
    </recommendedName>
</protein>
<dbReference type="PANTHER" id="PTHR46608">
    <property type="entry name" value="T-CELL IMMUNOGLOBULIN AND MUCIN DOMAIN-CONTAINING PROTEIN 4"/>
    <property type="match status" value="1"/>
</dbReference>
<keyword evidence="1" id="KW-1133">Transmembrane helix</keyword>
<dbReference type="PROSITE" id="PS50835">
    <property type="entry name" value="IG_LIKE"/>
    <property type="match status" value="4"/>
</dbReference>
<dbReference type="Gene3D" id="2.60.40.10">
    <property type="entry name" value="Immunoglobulins"/>
    <property type="match status" value="4"/>
</dbReference>
<dbReference type="InterPro" id="IPR036179">
    <property type="entry name" value="Ig-like_dom_sf"/>
</dbReference>
<dbReference type="InterPro" id="IPR003599">
    <property type="entry name" value="Ig_sub"/>
</dbReference>
<feature type="domain" description="Ig-like" evidence="2">
    <location>
        <begin position="48"/>
        <end position="149"/>
    </location>
</feature>
<evidence type="ECO:0000313" key="3">
    <source>
        <dbReference type="EMBL" id="CAI9532948.1"/>
    </source>
</evidence>
<accession>A0ABN9ABC9</accession>
<dbReference type="InterPro" id="IPR013106">
    <property type="entry name" value="Ig_V-set"/>
</dbReference>
<dbReference type="SMART" id="SM00409">
    <property type="entry name" value="IG"/>
    <property type="match status" value="4"/>
</dbReference>
<evidence type="ECO:0000259" key="2">
    <source>
        <dbReference type="PROSITE" id="PS50835"/>
    </source>
</evidence>
<reference evidence="3" key="1">
    <citation type="submission" date="2023-05" db="EMBL/GenBank/DDBJ databases">
        <authorList>
            <person name="Stuckert A."/>
        </authorList>
    </citation>
    <scope>NUCLEOTIDE SEQUENCE</scope>
</reference>
<keyword evidence="1" id="KW-0812">Transmembrane</keyword>
<feature type="domain" description="Ig-like" evidence="2">
    <location>
        <begin position="392"/>
        <end position="484"/>
    </location>
</feature>
<evidence type="ECO:0000313" key="4">
    <source>
        <dbReference type="Proteomes" id="UP001162483"/>
    </source>
</evidence>
<dbReference type="EMBL" id="CATNWA010000096">
    <property type="protein sequence ID" value="CAI9532948.1"/>
    <property type="molecule type" value="Genomic_DNA"/>
</dbReference>
<feature type="transmembrane region" description="Helical" evidence="1">
    <location>
        <begin position="21"/>
        <end position="47"/>
    </location>
</feature>
<feature type="non-terminal residue" evidence="3">
    <location>
        <position position="1"/>
    </location>
</feature>
<gene>
    <name evidence="3" type="ORF">SPARVUS_LOCUS308444</name>
</gene>
<dbReference type="Proteomes" id="UP001162483">
    <property type="component" value="Unassembled WGS sequence"/>
</dbReference>
<evidence type="ECO:0000256" key="1">
    <source>
        <dbReference type="SAM" id="Phobius"/>
    </source>
</evidence>
<comment type="caution">
    <text evidence="3">The sequence shown here is derived from an EMBL/GenBank/DDBJ whole genome shotgun (WGS) entry which is preliminary data.</text>
</comment>
<dbReference type="PANTHER" id="PTHR46608:SF3">
    <property type="entry name" value="T-CELL IMMUNOGLOBULIN AND MUCIN DOMAIN-CONTAINING PROTEIN 4"/>
    <property type="match status" value="1"/>
</dbReference>